<dbReference type="Gene3D" id="3.40.50.150">
    <property type="entry name" value="Vaccinia Virus protein VP39"/>
    <property type="match status" value="1"/>
</dbReference>
<evidence type="ECO:0000259" key="1">
    <source>
        <dbReference type="Pfam" id="PF05050"/>
    </source>
</evidence>
<dbReference type="InterPro" id="IPR006342">
    <property type="entry name" value="FkbM_mtfrase"/>
</dbReference>
<accession>A0A6M0RVU7</accession>
<dbReference type="GO" id="GO:0008168">
    <property type="term" value="F:methyltransferase activity"/>
    <property type="evidence" value="ECO:0007669"/>
    <property type="project" value="UniProtKB-KW"/>
</dbReference>
<reference evidence="2 3" key="1">
    <citation type="journal article" date="2020" name="Microb. Ecol.">
        <title>Ecogenomics of the Marine Benthic Filamentous Cyanobacterium Adonisia.</title>
        <authorList>
            <person name="Walter J.M."/>
            <person name="Coutinho F.H."/>
            <person name="Leomil L."/>
            <person name="Hargreaves P.I."/>
            <person name="Campeao M.E."/>
            <person name="Vieira V.V."/>
            <person name="Silva B.S."/>
            <person name="Fistarol G.O."/>
            <person name="Salomon P.S."/>
            <person name="Sawabe T."/>
            <person name="Mino S."/>
            <person name="Hosokawa M."/>
            <person name="Miyashita H."/>
            <person name="Maruyama F."/>
            <person name="van Verk M.C."/>
            <person name="Dutilh B.E."/>
            <person name="Thompson C.C."/>
            <person name="Thompson F.L."/>
        </authorList>
    </citation>
    <scope>NUCLEOTIDE SEQUENCE [LARGE SCALE GENOMIC DNA]</scope>
    <source>
        <strain evidence="2 3">CCMR0081</strain>
    </source>
</reference>
<evidence type="ECO:0000313" key="2">
    <source>
        <dbReference type="EMBL" id="NEZ59933.1"/>
    </source>
</evidence>
<keyword evidence="3" id="KW-1185">Reference proteome</keyword>
<dbReference type="Proteomes" id="UP000481033">
    <property type="component" value="Unassembled WGS sequence"/>
</dbReference>
<keyword evidence="2" id="KW-0808">Transferase</keyword>
<dbReference type="EMBL" id="QXHD01000004">
    <property type="protein sequence ID" value="NEZ59933.1"/>
    <property type="molecule type" value="Genomic_DNA"/>
</dbReference>
<dbReference type="NCBIfam" id="TIGR01444">
    <property type="entry name" value="fkbM_fam"/>
    <property type="match status" value="1"/>
</dbReference>
<dbReference type="AlphaFoldDB" id="A0A6M0RVU7"/>
<feature type="domain" description="Methyltransferase FkbM" evidence="1">
    <location>
        <begin position="66"/>
        <end position="227"/>
    </location>
</feature>
<dbReference type="PANTHER" id="PTHR34203:SF15">
    <property type="entry name" value="SLL1173 PROTEIN"/>
    <property type="match status" value="1"/>
</dbReference>
<dbReference type="RefSeq" id="WP_163702695.1">
    <property type="nucleotide sequence ID" value="NZ_QXHD01000004.1"/>
</dbReference>
<dbReference type="Pfam" id="PF05050">
    <property type="entry name" value="Methyltransf_21"/>
    <property type="match status" value="1"/>
</dbReference>
<proteinExistence type="predicted"/>
<dbReference type="GO" id="GO:0032259">
    <property type="term" value="P:methylation"/>
    <property type="evidence" value="ECO:0007669"/>
    <property type="project" value="UniProtKB-KW"/>
</dbReference>
<gene>
    <name evidence="2" type="ORF">DXZ20_30675</name>
</gene>
<keyword evidence="2" id="KW-0489">Methyltransferase</keyword>
<dbReference type="InterPro" id="IPR052514">
    <property type="entry name" value="SAM-dependent_MTase"/>
</dbReference>
<comment type="caution">
    <text evidence="2">The sequence shown here is derived from an EMBL/GenBank/DDBJ whole genome shotgun (WGS) entry which is preliminary data.</text>
</comment>
<dbReference type="SUPFAM" id="SSF53335">
    <property type="entry name" value="S-adenosyl-L-methionine-dependent methyltransferases"/>
    <property type="match status" value="1"/>
</dbReference>
<protein>
    <submittedName>
        <fullName evidence="2">FkbM family methyltransferase</fullName>
    </submittedName>
</protein>
<name>A0A6M0RVU7_9CYAN</name>
<evidence type="ECO:0000313" key="3">
    <source>
        <dbReference type="Proteomes" id="UP000481033"/>
    </source>
</evidence>
<dbReference type="InterPro" id="IPR029063">
    <property type="entry name" value="SAM-dependent_MTases_sf"/>
</dbReference>
<organism evidence="2 3">
    <name type="scientific">Adonisia turfae CCMR0081</name>
    <dbReference type="NCBI Taxonomy" id="2292702"/>
    <lineage>
        <taxon>Bacteria</taxon>
        <taxon>Bacillati</taxon>
        <taxon>Cyanobacteriota</taxon>
        <taxon>Adonisia</taxon>
        <taxon>Adonisia turfae</taxon>
    </lineage>
</organism>
<sequence length="272" mass="29964">MIRKLVERLSREKYFIRNLPSEFSRTPLFVSPDAQLKYLKPGVEGFDKELLNIVSEYISKGDVVWDIGSNVGVFAFAAASIAGRNGHVLAVEPDIWLANLLQKSARLQANQNLSVDVLPAAIADSCGIANFLVADRGRASNALAKTGGRCQMGGYREKNLVPMFSLDDLLKISAKPNFIKIDVEGAEVNVLQGAQEILSDVRPVIYCEVGVPYRAEITEIFRAADYKIFDSSLPQASRFDIEKCGFNTLAYPAESLRFNDSGTFQVVCTTRS</sequence>
<dbReference type="PANTHER" id="PTHR34203">
    <property type="entry name" value="METHYLTRANSFERASE, FKBM FAMILY PROTEIN"/>
    <property type="match status" value="1"/>
</dbReference>